<protein>
    <recommendedName>
        <fullName evidence="3">Secreted protein</fullName>
    </recommendedName>
</protein>
<comment type="caution">
    <text evidence="1">The sequence shown here is derived from an EMBL/GenBank/DDBJ whole genome shotgun (WGS) entry which is preliminary data.</text>
</comment>
<reference evidence="1 2" key="1">
    <citation type="submission" date="2023-08" db="EMBL/GenBank/DDBJ databases">
        <title>A Necator americanus chromosomal reference genome.</title>
        <authorList>
            <person name="Ilik V."/>
            <person name="Petrzelkova K.J."/>
            <person name="Pardy F."/>
            <person name="Fuh T."/>
            <person name="Niatou-Singa F.S."/>
            <person name="Gouil Q."/>
            <person name="Baker L."/>
            <person name="Ritchie M.E."/>
            <person name="Jex A.R."/>
            <person name="Gazzola D."/>
            <person name="Li H."/>
            <person name="Toshio Fujiwara R."/>
            <person name="Zhan B."/>
            <person name="Aroian R.V."/>
            <person name="Pafco B."/>
            <person name="Schwarz E.M."/>
        </authorList>
    </citation>
    <scope>NUCLEOTIDE SEQUENCE [LARGE SCALE GENOMIC DNA]</scope>
    <source>
        <strain evidence="1 2">Aroian</strain>
        <tissue evidence="1">Whole animal</tissue>
    </source>
</reference>
<sequence length="97" mass="11318">MIVSDIILFISCFHSVTKKGSLQIVAPRRLQTLLTERRLAESHLPRIHTRSRQYATHGMLQGKHCVGLPLSIHADRNLRPTELKWNRRKQGRRRSRS</sequence>
<evidence type="ECO:0000313" key="1">
    <source>
        <dbReference type="EMBL" id="KAK6749194.1"/>
    </source>
</evidence>
<dbReference type="Proteomes" id="UP001303046">
    <property type="component" value="Unassembled WGS sequence"/>
</dbReference>
<keyword evidence="2" id="KW-1185">Reference proteome</keyword>
<proteinExistence type="predicted"/>
<organism evidence="1 2">
    <name type="scientific">Necator americanus</name>
    <name type="common">Human hookworm</name>
    <dbReference type="NCBI Taxonomy" id="51031"/>
    <lineage>
        <taxon>Eukaryota</taxon>
        <taxon>Metazoa</taxon>
        <taxon>Ecdysozoa</taxon>
        <taxon>Nematoda</taxon>
        <taxon>Chromadorea</taxon>
        <taxon>Rhabditida</taxon>
        <taxon>Rhabditina</taxon>
        <taxon>Rhabditomorpha</taxon>
        <taxon>Strongyloidea</taxon>
        <taxon>Ancylostomatidae</taxon>
        <taxon>Bunostominae</taxon>
        <taxon>Necator</taxon>
    </lineage>
</organism>
<evidence type="ECO:0000313" key="2">
    <source>
        <dbReference type="Proteomes" id="UP001303046"/>
    </source>
</evidence>
<accession>A0ABR1DFC2</accession>
<evidence type="ECO:0008006" key="3">
    <source>
        <dbReference type="Google" id="ProtNLM"/>
    </source>
</evidence>
<dbReference type="EMBL" id="JAVFWL010000004">
    <property type="protein sequence ID" value="KAK6749194.1"/>
    <property type="molecule type" value="Genomic_DNA"/>
</dbReference>
<gene>
    <name evidence="1" type="primary">Necator_chrIV.g14956</name>
    <name evidence="1" type="ORF">RB195_001661</name>
</gene>
<name>A0ABR1DFC2_NECAM</name>